<gene>
    <name evidence="1" type="ORF">NQ176_g1027</name>
</gene>
<protein>
    <submittedName>
        <fullName evidence="1">Uncharacterized protein</fullName>
    </submittedName>
</protein>
<name>A0ACC1NV93_9HYPO</name>
<evidence type="ECO:0000313" key="1">
    <source>
        <dbReference type="EMBL" id="KAJ2982979.1"/>
    </source>
</evidence>
<sequence>MVTNVDTSPMLPNSRLADGAISITSLLTSTSSSTQLDSTKHQRKKRKLNDPEQNYMSARSNVSLISIEELFKRELNHFPIPSLIFPTPMLEFDFRIEFNLKSELVHARDAKKTAVIIDSGIWSGTFGHGSVSSGGYDLDHPWDPRPICITEGGFVLQTAETIPAMYETANYFDIHRRGTLSGPRAILDILLCPNSTKNIDPRQYNFCMFCTAKTADNRYVEVLNSGIWVARGVWKNRALIIDAFRVM</sequence>
<dbReference type="EMBL" id="JANJQO010000049">
    <property type="protein sequence ID" value="KAJ2982979.1"/>
    <property type="molecule type" value="Genomic_DNA"/>
</dbReference>
<accession>A0ACC1NV93</accession>
<reference evidence="1" key="1">
    <citation type="submission" date="2022-08" db="EMBL/GenBank/DDBJ databases">
        <title>Genome Sequence of Lecanicillium fungicola.</title>
        <authorList>
            <person name="Buettner E."/>
        </authorList>
    </citation>
    <scope>NUCLEOTIDE SEQUENCE</scope>
    <source>
        <strain evidence="1">Babe33</strain>
    </source>
</reference>
<keyword evidence="2" id="KW-1185">Reference proteome</keyword>
<comment type="caution">
    <text evidence="1">The sequence shown here is derived from an EMBL/GenBank/DDBJ whole genome shotgun (WGS) entry which is preliminary data.</text>
</comment>
<organism evidence="1 2">
    <name type="scientific">Zarea fungicola</name>
    <dbReference type="NCBI Taxonomy" id="93591"/>
    <lineage>
        <taxon>Eukaryota</taxon>
        <taxon>Fungi</taxon>
        <taxon>Dikarya</taxon>
        <taxon>Ascomycota</taxon>
        <taxon>Pezizomycotina</taxon>
        <taxon>Sordariomycetes</taxon>
        <taxon>Hypocreomycetidae</taxon>
        <taxon>Hypocreales</taxon>
        <taxon>Cordycipitaceae</taxon>
        <taxon>Zarea</taxon>
    </lineage>
</organism>
<evidence type="ECO:0000313" key="2">
    <source>
        <dbReference type="Proteomes" id="UP001143910"/>
    </source>
</evidence>
<dbReference type="Proteomes" id="UP001143910">
    <property type="component" value="Unassembled WGS sequence"/>
</dbReference>
<proteinExistence type="predicted"/>